<dbReference type="InterPro" id="IPR008920">
    <property type="entry name" value="TF_FadR/GntR_C"/>
</dbReference>
<dbReference type="PROSITE" id="PS50949">
    <property type="entry name" value="HTH_GNTR"/>
    <property type="match status" value="1"/>
</dbReference>
<keyword evidence="3" id="KW-0804">Transcription</keyword>
<dbReference type="Proteomes" id="UP000254425">
    <property type="component" value="Chromosome"/>
</dbReference>
<dbReference type="Gene3D" id="1.10.10.10">
    <property type="entry name" value="Winged helix-like DNA-binding domain superfamily/Winged helix DNA-binding domain"/>
    <property type="match status" value="1"/>
</dbReference>
<accession>A0A345XJM7</accession>
<reference evidence="5 6" key="1">
    <citation type="submission" date="2018-07" db="EMBL/GenBank/DDBJ databases">
        <title>Draft genome of the type strain Streptomyces armeniacus ATCC 15676.</title>
        <authorList>
            <person name="Labana P."/>
            <person name="Gosse J.T."/>
            <person name="Boddy C.N."/>
        </authorList>
    </citation>
    <scope>NUCLEOTIDE SEQUENCE [LARGE SCALE GENOMIC DNA]</scope>
    <source>
        <strain evidence="5 6">ATCC 15676</strain>
    </source>
</reference>
<dbReference type="Pfam" id="PF07729">
    <property type="entry name" value="FCD"/>
    <property type="match status" value="1"/>
</dbReference>
<feature type="domain" description="HTH gntR-type" evidence="4">
    <location>
        <begin position="15"/>
        <end position="82"/>
    </location>
</feature>
<dbReference type="AlphaFoldDB" id="A0A345XJM7"/>
<name>A0A345XJM7_9ACTN</name>
<sequence>MAAMTALDGLVTRRTTTAQQLADGLSERILAGAFRPGERLRESAIAAELGIARNTVREAGRLLELGGLVRFEVNHGAMVISLTRESVDELYTARDRLERAALATPLHGDGLARVEAAFDGFVNETASRDRARIVAADLSFHAAVVATLGSGRIDAFYSVLTRELRFYLMAISAHDREFEHPDKLIAEHEPLMDAVRAGDCVRAQREAGHHIASNAERVRKVLAACDGGA</sequence>
<keyword evidence="6" id="KW-1185">Reference proteome</keyword>
<dbReference type="KEGG" id="sarm:DVA86_03455"/>
<dbReference type="PANTHER" id="PTHR43537">
    <property type="entry name" value="TRANSCRIPTIONAL REGULATOR, GNTR FAMILY"/>
    <property type="match status" value="1"/>
</dbReference>
<dbReference type="SUPFAM" id="SSF48008">
    <property type="entry name" value="GntR ligand-binding domain-like"/>
    <property type="match status" value="1"/>
</dbReference>
<dbReference type="SMART" id="SM00895">
    <property type="entry name" value="FCD"/>
    <property type="match status" value="1"/>
</dbReference>
<dbReference type="InterPro" id="IPR000524">
    <property type="entry name" value="Tscrpt_reg_HTH_GntR"/>
</dbReference>
<evidence type="ECO:0000259" key="4">
    <source>
        <dbReference type="PROSITE" id="PS50949"/>
    </source>
</evidence>
<dbReference type="InterPro" id="IPR036388">
    <property type="entry name" value="WH-like_DNA-bd_sf"/>
</dbReference>
<dbReference type="PANTHER" id="PTHR43537:SF45">
    <property type="entry name" value="GNTR FAMILY REGULATORY PROTEIN"/>
    <property type="match status" value="1"/>
</dbReference>
<dbReference type="SMART" id="SM00345">
    <property type="entry name" value="HTH_GNTR"/>
    <property type="match status" value="1"/>
</dbReference>
<dbReference type="GO" id="GO:0003677">
    <property type="term" value="F:DNA binding"/>
    <property type="evidence" value="ECO:0007669"/>
    <property type="project" value="UniProtKB-KW"/>
</dbReference>
<dbReference type="InterPro" id="IPR011711">
    <property type="entry name" value="GntR_C"/>
</dbReference>
<dbReference type="SUPFAM" id="SSF46785">
    <property type="entry name" value="Winged helix' DNA-binding domain"/>
    <property type="match status" value="1"/>
</dbReference>
<evidence type="ECO:0000256" key="2">
    <source>
        <dbReference type="ARBA" id="ARBA00023125"/>
    </source>
</evidence>
<evidence type="ECO:0000313" key="5">
    <source>
        <dbReference type="EMBL" id="AXK31843.1"/>
    </source>
</evidence>
<proteinExistence type="predicted"/>
<dbReference type="GO" id="GO:0003700">
    <property type="term" value="F:DNA-binding transcription factor activity"/>
    <property type="evidence" value="ECO:0007669"/>
    <property type="project" value="InterPro"/>
</dbReference>
<dbReference type="Gene3D" id="1.20.120.530">
    <property type="entry name" value="GntR ligand-binding domain-like"/>
    <property type="match status" value="1"/>
</dbReference>
<dbReference type="Pfam" id="PF00392">
    <property type="entry name" value="GntR"/>
    <property type="match status" value="1"/>
</dbReference>
<evidence type="ECO:0000256" key="3">
    <source>
        <dbReference type="ARBA" id="ARBA00023163"/>
    </source>
</evidence>
<dbReference type="EMBL" id="CP031320">
    <property type="protein sequence ID" value="AXK31843.1"/>
    <property type="molecule type" value="Genomic_DNA"/>
</dbReference>
<protein>
    <submittedName>
        <fullName evidence="5">GntR family transcriptional regulator</fullName>
    </submittedName>
</protein>
<keyword evidence="2" id="KW-0238">DNA-binding</keyword>
<keyword evidence="1" id="KW-0805">Transcription regulation</keyword>
<dbReference type="InterPro" id="IPR036390">
    <property type="entry name" value="WH_DNA-bd_sf"/>
</dbReference>
<organism evidence="5 6">
    <name type="scientific">Streptomyces armeniacus</name>
    <dbReference type="NCBI Taxonomy" id="83291"/>
    <lineage>
        <taxon>Bacteria</taxon>
        <taxon>Bacillati</taxon>
        <taxon>Actinomycetota</taxon>
        <taxon>Actinomycetes</taxon>
        <taxon>Kitasatosporales</taxon>
        <taxon>Streptomycetaceae</taxon>
        <taxon>Streptomyces</taxon>
    </lineage>
</organism>
<evidence type="ECO:0000313" key="6">
    <source>
        <dbReference type="Proteomes" id="UP000254425"/>
    </source>
</evidence>
<evidence type="ECO:0000256" key="1">
    <source>
        <dbReference type="ARBA" id="ARBA00023015"/>
    </source>
</evidence>
<gene>
    <name evidence="5" type="ORF">DVA86_03455</name>
</gene>